<dbReference type="Pfam" id="PF02108">
    <property type="entry name" value="FliH"/>
    <property type="match status" value="1"/>
</dbReference>
<comment type="function">
    <text evidence="1">Needed for flagellar regrowth and assembly.</text>
</comment>
<dbReference type="InterPro" id="IPR018035">
    <property type="entry name" value="Flagellar_FliH/T3SS_HrpE"/>
</dbReference>
<reference evidence="8 9" key="1">
    <citation type="submission" date="2019-03" db="EMBL/GenBank/DDBJ databases">
        <title>Genomic Encyclopedia of Type Strains, Phase IV (KMG-IV): sequencing the most valuable type-strain genomes for metagenomic binning, comparative biology and taxonomic classification.</title>
        <authorList>
            <person name="Goeker M."/>
        </authorList>
    </citation>
    <scope>NUCLEOTIDE SEQUENCE [LARGE SCALE GENOMIC DNA]</scope>
    <source>
        <strain evidence="8 9">DSM 26752</strain>
    </source>
</reference>
<organism evidence="8 9">
    <name type="scientific">Keratinibaculum paraultunense</name>
    <dbReference type="NCBI Taxonomy" id="1278232"/>
    <lineage>
        <taxon>Bacteria</taxon>
        <taxon>Bacillati</taxon>
        <taxon>Bacillota</taxon>
        <taxon>Tissierellia</taxon>
        <taxon>Tissierellales</taxon>
        <taxon>Tepidimicrobiaceae</taxon>
        <taxon>Keratinibaculum</taxon>
    </lineage>
</organism>
<evidence type="ECO:0000256" key="4">
    <source>
        <dbReference type="ARBA" id="ARBA00022795"/>
    </source>
</evidence>
<keyword evidence="8" id="KW-0969">Cilium</keyword>
<dbReference type="EMBL" id="SMAE01000005">
    <property type="protein sequence ID" value="TCS89654.1"/>
    <property type="molecule type" value="Genomic_DNA"/>
</dbReference>
<dbReference type="GO" id="GO:0005829">
    <property type="term" value="C:cytosol"/>
    <property type="evidence" value="ECO:0007669"/>
    <property type="project" value="TreeGrafter"/>
</dbReference>
<dbReference type="Proteomes" id="UP000294567">
    <property type="component" value="Unassembled WGS sequence"/>
</dbReference>
<evidence type="ECO:0000256" key="2">
    <source>
        <dbReference type="ARBA" id="ARBA00006602"/>
    </source>
</evidence>
<dbReference type="AlphaFoldDB" id="A0A4R3KZT6"/>
<accession>A0A4R3KZT6</accession>
<keyword evidence="9" id="KW-1185">Reference proteome</keyword>
<keyword evidence="4" id="KW-1005">Bacterial flagellum biogenesis</keyword>
<evidence type="ECO:0000313" key="8">
    <source>
        <dbReference type="EMBL" id="TCS89654.1"/>
    </source>
</evidence>
<evidence type="ECO:0000259" key="7">
    <source>
        <dbReference type="Pfam" id="PF02108"/>
    </source>
</evidence>
<keyword evidence="3" id="KW-0813">Transport</keyword>
<evidence type="ECO:0000256" key="1">
    <source>
        <dbReference type="ARBA" id="ARBA00003041"/>
    </source>
</evidence>
<comment type="caution">
    <text evidence="8">The sequence shown here is derived from an EMBL/GenBank/DDBJ whole genome shotgun (WGS) entry which is preliminary data.</text>
</comment>
<evidence type="ECO:0000256" key="3">
    <source>
        <dbReference type="ARBA" id="ARBA00022448"/>
    </source>
</evidence>
<dbReference type="SUPFAM" id="SSF160527">
    <property type="entry name" value="V-type ATPase subunit E-like"/>
    <property type="match status" value="1"/>
</dbReference>
<dbReference type="PANTHER" id="PTHR34982">
    <property type="entry name" value="YOP PROTEINS TRANSLOCATION PROTEIN L"/>
    <property type="match status" value="1"/>
</dbReference>
<gene>
    <name evidence="8" type="ORF">EDD65_105128</name>
</gene>
<evidence type="ECO:0000256" key="6">
    <source>
        <dbReference type="ARBA" id="ARBA00023225"/>
    </source>
</evidence>
<sequence length="256" mass="29558">MKLLSNIIKSTRVIEKGTVSKKEEKWDATVYDDLLEEARKRYDDIIEDAVKKSEEIINSAYEKSEEVLDDTHKRAQDILKENKIKGYDEGYKNGYKKGYDEGYNQGYKEGKEDSKILISQALDIKKDYVNKRNSLLKDTEKDLIQLVISIYEKILYKKVDEDEEIIVSLILKGIDNLEISEKLTIITSQEDYEIVEKYKDVILAKASLVDEIDIRVNSDMVKGDCILETSKGNIDVSLQTQLKEIKELLLTILDNE</sequence>
<keyword evidence="8" id="KW-0966">Cell projection</keyword>
<dbReference type="PANTHER" id="PTHR34982:SF1">
    <property type="entry name" value="FLAGELLAR ASSEMBLY PROTEIN FLIH"/>
    <property type="match status" value="1"/>
</dbReference>
<protein>
    <submittedName>
        <fullName evidence="8">Flagellar assembly protein FliH</fullName>
    </submittedName>
</protein>
<keyword evidence="6" id="KW-1006">Bacterial flagellum protein export</keyword>
<name>A0A4R3KZT6_9FIRM</name>
<dbReference type="GO" id="GO:0044781">
    <property type="term" value="P:bacterial-type flagellum organization"/>
    <property type="evidence" value="ECO:0007669"/>
    <property type="project" value="UniProtKB-KW"/>
</dbReference>
<proteinExistence type="inferred from homology"/>
<evidence type="ECO:0000256" key="5">
    <source>
        <dbReference type="ARBA" id="ARBA00022927"/>
    </source>
</evidence>
<evidence type="ECO:0000313" key="9">
    <source>
        <dbReference type="Proteomes" id="UP000294567"/>
    </source>
</evidence>
<keyword evidence="8" id="KW-0282">Flagellum</keyword>
<keyword evidence="5" id="KW-0653">Protein transport</keyword>
<feature type="domain" description="Flagellar assembly protein FliH/Type III secretion system HrpE" evidence="7">
    <location>
        <begin position="124"/>
        <end position="245"/>
    </location>
</feature>
<dbReference type="InterPro" id="IPR051472">
    <property type="entry name" value="T3SS_Stator/FliH"/>
</dbReference>
<dbReference type="GO" id="GO:0015031">
    <property type="term" value="P:protein transport"/>
    <property type="evidence" value="ECO:0007669"/>
    <property type="project" value="UniProtKB-KW"/>
</dbReference>
<comment type="similarity">
    <text evidence="2">Belongs to the FliH family.</text>
</comment>